<sequence length="187" mass="20311">MGRWEPNAPGRLTVAALDLYVERGYEQTTVAEIAARAGVTERTFFRHFTDKREVLFDGSSGLIELLVDGTASAPTDASPLEAVQVALEVAAERFFEQRADFARKRQRVLAANPPLAERELMKLTTFAAAISGALRDRGVPAAAAQMAAEAGMVALRVAFSRWAEGEEEHLTPLLREAFADLRAALAP</sequence>
<dbReference type="GO" id="GO:0003700">
    <property type="term" value="F:DNA-binding transcription factor activity"/>
    <property type="evidence" value="ECO:0007669"/>
    <property type="project" value="TreeGrafter"/>
</dbReference>
<dbReference type="RefSeq" id="WP_085020592.1">
    <property type="nucleotide sequence ID" value="NZ_BMHD01000001.1"/>
</dbReference>
<keyword evidence="2" id="KW-0238">DNA-binding</keyword>
<dbReference type="Pfam" id="PF17754">
    <property type="entry name" value="TetR_C_14"/>
    <property type="match status" value="1"/>
</dbReference>
<dbReference type="GO" id="GO:0000976">
    <property type="term" value="F:transcription cis-regulatory region binding"/>
    <property type="evidence" value="ECO:0007669"/>
    <property type="project" value="TreeGrafter"/>
</dbReference>
<dbReference type="STRING" id="1619308.B5808_15445"/>
<dbReference type="KEGG" id="cphy:B5808_15445"/>
<keyword evidence="5" id="KW-1185">Reference proteome</keyword>
<evidence type="ECO:0000256" key="1">
    <source>
        <dbReference type="ARBA" id="ARBA00023015"/>
    </source>
</evidence>
<dbReference type="PRINTS" id="PR00455">
    <property type="entry name" value="HTHTETR"/>
</dbReference>
<reference evidence="4 5" key="1">
    <citation type="submission" date="2017-04" db="EMBL/GenBank/DDBJ databases">
        <authorList>
            <person name="Afonso C.L."/>
            <person name="Miller P.J."/>
            <person name="Scott M.A."/>
            <person name="Spackman E."/>
            <person name="Goraichik I."/>
            <person name="Dimitrov K.M."/>
            <person name="Suarez D.L."/>
            <person name="Swayne D.E."/>
        </authorList>
    </citation>
    <scope>NUCLEOTIDE SEQUENCE [LARGE SCALE GENOMIC DNA]</scope>
    <source>
        <strain evidence="5">XA(T)</strain>
    </source>
</reference>
<organism evidence="4 5">
    <name type="scientific">Cnuibacter physcomitrellae</name>
    <dbReference type="NCBI Taxonomy" id="1619308"/>
    <lineage>
        <taxon>Bacteria</taxon>
        <taxon>Bacillati</taxon>
        <taxon>Actinomycetota</taxon>
        <taxon>Actinomycetes</taxon>
        <taxon>Micrococcales</taxon>
        <taxon>Microbacteriaceae</taxon>
        <taxon>Cnuibacter</taxon>
    </lineage>
</organism>
<evidence type="ECO:0000256" key="2">
    <source>
        <dbReference type="ARBA" id="ARBA00023125"/>
    </source>
</evidence>
<dbReference type="AlphaFoldDB" id="A0A1X9LMN6"/>
<protein>
    <submittedName>
        <fullName evidence="4">TetR family transcriptional regulator</fullName>
    </submittedName>
</protein>
<dbReference type="PANTHER" id="PTHR30055:SF238">
    <property type="entry name" value="MYCOFACTOCIN BIOSYNTHESIS TRANSCRIPTIONAL REGULATOR MFTR-RELATED"/>
    <property type="match status" value="1"/>
</dbReference>
<name>A0A1X9LMN6_9MICO</name>
<accession>A0A1X9LMN6</accession>
<dbReference type="Gene3D" id="1.10.357.10">
    <property type="entry name" value="Tetracycline Repressor, domain 2"/>
    <property type="match status" value="1"/>
</dbReference>
<dbReference type="SUPFAM" id="SSF46689">
    <property type="entry name" value="Homeodomain-like"/>
    <property type="match status" value="1"/>
</dbReference>
<dbReference type="PANTHER" id="PTHR30055">
    <property type="entry name" value="HTH-TYPE TRANSCRIPTIONAL REGULATOR RUTR"/>
    <property type="match status" value="1"/>
</dbReference>
<dbReference type="PROSITE" id="PS01081">
    <property type="entry name" value="HTH_TETR_1"/>
    <property type="match status" value="1"/>
</dbReference>
<evidence type="ECO:0000256" key="3">
    <source>
        <dbReference type="ARBA" id="ARBA00023163"/>
    </source>
</evidence>
<dbReference type="InterPro" id="IPR050109">
    <property type="entry name" value="HTH-type_TetR-like_transc_reg"/>
</dbReference>
<dbReference type="Pfam" id="PF00440">
    <property type="entry name" value="TetR_N"/>
    <property type="match status" value="1"/>
</dbReference>
<dbReference type="Proteomes" id="UP000192775">
    <property type="component" value="Chromosome"/>
</dbReference>
<dbReference type="InterPro" id="IPR009057">
    <property type="entry name" value="Homeodomain-like_sf"/>
</dbReference>
<keyword evidence="3" id="KW-0804">Transcription</keyword>
<dbReference type="InterPro" id="IPR023772">
    <property type="entry name" value="DNA-bd_HTH_TetR-type_CS"/>
</dbReference>
<keyword evidence="1" id="KW-0805">Transcription regulation</keyword>
<dbReference type="PROSITE" id="PS50977">
    <property type="entry name" value="HTH_TETR_2"/>
    <property type="match status" value="1"/>
</dbReference>
<dbReference type="InterPro" id="IPR001647">
    <property type="entry name" value="HTH_TetR"/>
</dbReference>
<gene>
    <name evidence="4" type="ORF">B5808_15445</name>
</gene>
<proteinExistence type="predicted"/>
<evidence type="ECO:0000313" key="5">
    <source>
        <dbReference type="Proteomes" id="UP000192775"/>
    </source>
</evidence>
<dbReference type="EMBL" id="CP020715">
    <property type="protein sequence ID" value="ARJ06454.1"/>
    <property type="molecule type" value="Genomic_DNA"/>
</dbReference>
<evidence type="ECO:0000313" key="4">
    <source>
        <dbReference type="EMBL" id="ARJ06454.1"/>
    </source>
</evidence>
<dbReference type="InterPro" id="IPR041347">
    <property type="entry name" value="MftR_C"/>
</dbReference>